<evidence type="ECO:0000256" key="1">
    <source>
        <dbReference type="SAM" id="MobiDB-lite"/>
    </source>
</evidence>
<organism evidence="2 3">
    <name type="scientific">Mortierella alpina</name>
    <name type="common">Oleaginous fungus</name>
    <name type="synonym">Mortierella renispora</name>
    <dbReference type="NCBI Taxonomy" id="64518"/>
    <lineage>
        <taxon>Eukaryota</taxon>
        <taxon>Fungi</taxon>
        <taxon>Fungi incertae sedis</taxon>
        <taxon>Mucoromycota</taxon>
        <taxon>Mortierellomycotina</taxon>
        <taxon>Mortierellomycetes</taxon>
        <taxon>Mortierellales</taxon>
        <taxon>Mortierellaceae</taxon>
        <taxon>Mortierella</taxon>
    </lineage>
</organism>
<proteinExistence type="predicted"/>
<comment type="caution">
    <text evidence="2">The sequence shown here is derived from an EMBL/GenBank/DDBJ whole genome shotgun (WGS) entry which is preliminary data.</text>
</comment>
<dbReference type="OrthoDB" id="2381563at2759"/>
<keyword evidence="3" id="KW-1185">Reference proteome</keyword>
<feature type="non-terminal residue" evidence="2">
    <location>
        <position position="61"/>
    </location>
</feature>
<feature type="compositionally biased region" description="Polar residues" evidence="1">
    <location>
        <begin position="15"/>
        <end position="24"/>
    </location>
</feature>
<sequence>MATDGLLPPPHASLQGASSSSDTFSPRAYQDSAVEKEIKQRAATALHDHSVLLLHALSMNE</sequence>
<dbReference type="AlphaFoldDB" id="A0A9P6IUU7"/>
<name>A0A9P6IUU7_MORAP</name>
<evidence type="ECO:0000313" key="2">
    <source>
        <dbReference type="EMBL" id="KAF9948917.1"/>
    </source>
</evidence>
<reference evidence="2" key="1">
    <citation type="journal article" date="2020" name="Fungal Divers.">
        <title>Resolving the Mortierellaceae phylogeny through synthesis of multi-gene phylogenetics and phylogenomics.</title>
        <authorList>
            <person name="Vandepol N."/>
            <person name="Liber J."/>
            <person name="Desiro A."/>
            <person name="Na H."/>
            <person name="Kennedy M."/>
            <person name="Barry K."/>
            <person name="Grigoriev I.V."/>
            <person name="Miller A.N."/>
            <person name="O'Donnell K."/>
            <person name="Stajich J.E."/>
            <person name="Bonito G."/>
        </authorList>
    </citation>
    <scope>NUCLEOTIDE SEQUENCE</scope>
    <source>
        <strain evidence="2">CK1249</strain>
    </source>
</reference>
<dbReference type="Proteomes" id="UP000738359">
    <property type="component" value="Unassembled WGS sequence"/>
</dbReference>
<feature type="region of interest" description="Disordered" evidence="1">
    <location>
        <begin position="1"/>
        <end position="32"/>
    </location>
</feature>
<accession>A0A9P6IUU7</accession>
<gene>
    <name evidence="2" type="ORF">BGZ70_002010</name>
</gene>
<dbReference type="EMBL" id="JAAAHY010001472">
    <property type="protein sequence ID" value="KAF9948917.1"/>
    <property type="molecule type" value="Genomic_DNA"/>
</dbReference>
<evidence type="ECO:0000313" key="3">
    <source>
        <dbReference type="Proteomes" id="UP000738359"/>
    </source>
</evidence>
<protein>
    <submittedName>
        <fullName evidence="2">Uncharacterized protein</fullName>
    </submittedName>
</protein>